<dbReference type="InterPro" id="IPR036638">
    <property type="entry name" value="HLH_DNA-bd_sf"/>
</dbReference>
<dbReference type="InterPro" id="IPR018540">
    <property type="entry name" value="Spo0E-like"/>
</dbReference>
<dbReference type="InterPro" id="IPR037208">
    <property type="entry name" value="Spo0E-like_sf"/>
</dbReference>
<gene>
    <name evidence="1" type="ORF">GCM10011351_22170</name>
</gene>
<dbReference type="EMBL" id="BMLG01000012">
    <property type="protein sequence ID" value="GGM35628.1"/>
    <property type="molecule type" value="Genomic_DNA"/>
</dbReference>
<reference evidence="1" key="1">
    <citation type="journal article" date="2014" name="Int. J. Syst. Evol. Microbiol.">
        <title>Complete genome sequence of Corynebacterium casei LMG S-19264T (=DSM 44701T), isolated from a smear-ripened cheese.</title>
        <authorList>
            <consortium name="US DOE Joint Genome Institute (JGI-PGF)"/>
            <person name="Walter F."/>
            <person name="Albersmeier A."/>
            <person name="Kalinowski J."/>
            <person name="Ruckert C."/>
        </authorList>
    </citation>
    <scope>NUCLEOTIDE SEQUENCE</scope>
    <source>
        <strain evidence="1">CGMCC 1.6333</strain>
    </source>
</reference>
<dbReference type="Pfam" id="PF09388">
    <property type="entry name" value="SpoOE-like"/>
    <property type="match status" value="1"/>
</dbReference>
<name>A0A917TSL5_9BACI</name>
<evidence type="ECO:0000313" key="1">
    <source>
        <dbReference type="EMBL" id="GGM35628.1"/>
    </source>
</evidence>
<accession>A0A917TSL5</accession>
<dbReference type="Proteomes" id="UP000618460">
    <property type="component" value="Unassembled WGS sequence"/>
</dbReference>
<comment type="caution">
    <text evidence="1">The sequence shown here is derived from an EMBL/GenBank/DDBJ whole genome shotgun (WGS) entry which is preliminary data.</text>
</comment>
<sequence length="69" mass="8237">MRTIVIQECINDRTTSIERSNLNLKREEIEKLRLQMYSRYNSTKNKQELLAVSQELDKLIYEFITISGK</sequence>
<dbReference type="Gene3D" id="4.10.280.10">
    <property type="entry name" value="Helix-loop-helix DNA-binding domain"/>
    <property type="match status" value="1"/>
</dbReference>
<dbReference type="AlphaFoldDB" id="A0A917TSL5"/>
<evidence type="ECO:0008006" key="3">
    <source>
        <dbReference type="Google" id="ProtNLM"/>
    </source>
</evidence>
<protein>
    <recommendedName>
        <fullName evidence="3">Aspartyl-phosphate phosphatase Spo0E family protein</fullName>
    </recommendedName>
</protein>
<reference evidence="1" key="2">
    <citation type="submission" date="2020-09" db="EMBL/GenBank/DDBJ databases">
        <authorList>
            <person name="Sun Q."/>
            <person name="Zhou Y."/>
        </authorList>
    </citation>
    <scope>NUCLEOTIDE SEQUENCE</scope>
    <source>
        <strain evidence="1">CGMCC 1.6333</strain>
    </source>
</reference>
<keyword evidence="2" id="KW-1185">Reference proteome</keyword>
<proteinExistence type="predicted"/>
<evidence type="ECO:0000313" key="2">
    <source>
        <dbReference type="Proteomes" id="UP000618460"/>
    </source>
</evidence>
<dbReference type="GO" id="GO:0043937">
    <property type="term" value="P:regulation of sporulation"/>
    <property type="evidence" value="ECO:0007669"/>
    <property type="project" value="InterPro"/>
</dbReference>
<dbReference type="SUPFAM" id="SSF140500">
    <property type="entry name" value="BAS1536-like"/>
    <property type="match status" value="1"/>
</dbReference>
<organism evidence="1 2">
    <name type="scientific">Paraliobacillus quinghaiensis</name>
    <dbReference type="NCBI Taxonomy" id="470815"/>
    <lineage>
        <taxon>Bacteria</taxon>
        <taxon>Bacillati</taxon>
        <taxon>Bacillota</taxon>
        <taxon>Bacilli</taxon>
        <taxon>Bacillales</taxon>
        <taxon>Bacillaceae</taxon>
        <taxon>Paraliobacillus</taxon>
    </lineage>
</organism>
<dbReference type="GO" id="GO:0046983">
    <property type="term" value="F:protein dimerization activity"/>
    <property type="evidence" value="ECO:0007669"/>
    <property type="project" value="InterPro"/>
</dbReference>